<evidence type="ECO:0000259" key="1">
    <source>
        <dbReference type="Pfam" id="PF00496"/>
    </source>
</evidence>
<comment type="caution">
    <text evidence="2">The sequence shown here is derived from an EMBL/GenBank/DDBJ whole genome shotgun (WGS) entry which is preliminary data.</text>
</comment>
<feature type="domain" description="Solute-binding protein family 5" evidence="1">
    <location>
        <begin position="8"/>
        <end position="101"/>
    </location>
</feature>
<dbReference type="InterPro" id="IPR000914">
    <property type="entry name" value="SBP_5_dom"/>
</dbReference>
<protein>
    <submittedName>
        <fullName evidence="2">Bacterial extracellular solute-binding protein, family 5</fullName>
    </submittedName>
</protein>
<dbReference type="Pfam" id="PF00496">
    <property type="entry name" value="SBP_bac_5"/>
    <property type="match status" value="1"/>
</dbReference>
<reference evidence="2" key="1">
    <citation type="submission" date="2013-08" db="EMBL/GenBank/DDBJ databases">
        <authorList>
            <person name="Mendez C."/>
            <person name="Richter M."/>
            <person name="Ferrer M."/>
            <person name="Sanchez J."/>
        </authorList>
    </citation>
    <scope>NUCLEOTIDE SEQUENCE</scope>
</reference>
<feature type="non-terminal residue" evidence="2">
    <location>
        <position position="118"/>
    </location>
</feature>
<evidence type="ECO:0000313" key="2">
    <source>
        <dbReference type="EMBL" id="EQD56323.1"/>
    </source>
</evidence>
<dbReference type="EMBL" id="AUZX01008319">
    <property type="protein sequence ID" value="EQD56323.1"/>
    <property type="molecule type" value="Genomic_DNA"/>
</dbReference>
<organism evidence="2">
    <name type="scientific">mine drainage metagenome</name>
    <dbReference type="NCBI Taxonomy" id="410659"/>
    <lineage>
        <taxon>unclassified sequences</taxon>
        <taxon>metagenomes</taxon>
        <taxon>ecological metagenomes</taxon>
    </lineage>
</organism>
<dbReference type="Gene3D" id="3.10.105.10">
    <property type="entry name" value="Dipeptide-binding Protein, Domain 3"/>
    <property type="match status" value="1"/>
</dbReference>
<sequence>MSAICPTQNLAKAKAYLAAAGNPNGFSFTAMTSTALDSTSAAQATTLQAQLAQVGITMTINNLDSNSYIQDWLAGKFQAAFAENGADPNPYVMYDRYFGAGADLKVPAGYVNPTIQKL</sequence>
<proteinExistence type="predicted"/>
<gene>
    <name evidence="2" type="ORF">B1A_11599</name>
</gene>
<name>T1AII3_9ZZZZ</name>
<dbReference type="SUPFAM" id="SSF53850">
    <property type="entry name" value="Periplasmic binding protein-like II"/>
    <property type="match status" value="1"/>
</dbReference>
<reference evidence="2" key="2">
    <citation type="journal article" date="2014" name="ISME J.">
        <title>Microbial stratification in low pH oxic and suboxic macroscopic growths along an acid mine drainage.</title>
        <authorList>
            <person name="Mendez-Garcia C."/>
            <person name="Mesa V."/>
            <person name="Sprenger R.R."/>
            <person name="Richter M."/>
            <person name="Diez M.S."/>
            <person name="Solano J."/>
            <person name="Bargiela R."/>
            <person name="Golyshina O.V."/>
            <person name="Manteca A."/>
            <person name="Ramos J.L."/>
            <person name="Gallego J.R."/>
            <person name="Llorente I."/>
            <person name="Martins Dos Santos V.A."/>
            <person name="Jensen O.N."/>
            <person name="Pelaez A.I."/>
            <person name="Sanchez J."/>
            <person name="Ferrer M."/>
        </authorList>
    </citation>
    <scope>NUCLEOTIDE SEQUENCE</scope>
</reference>
<accession>T1AII3</accession>
<dbReference type="AlphaFoldDB" id="T1AII3"/>